<comment type="caution">
    <text evidence="4">The sequence shown here is derived from an EMBL/GenBank/DDBJ whole genome shotgun (WGS) entry which is preliminary data.</text>
</comment>
<protein>
    <submittedName>
        <fullName evidence="4">Tetratricopeptide repeat protein</fullName>
    </submittedName>
</protein>
<evidence type="ECO:0000313" key="5">
    <source>
        <dbReference type="Proteomes" id="UP001597448"/>
    </source>
</evidence>
<proteinExistence type="predicted"/>
<accession>A0ABW5FDN9</accession>
<dbReference type="PANTHER" id="PTHR44943:SF8">
    <property type="entry name" value="TPR REPEAT-CONTAINING PROTEIN MJ0263"/>
    <property type="match status" value="1"/>
</dbReference>
<evidence type="ECO:0000256" key="2">
    <source>
        <dbReference type="ARBA" id="ARBA00022803"/>
    </source>
</evidence>
<gene>
    <name evidence="4" type="ORF">ACFSX3_22290</name>
</gene>
<keyword evidence="2 3" id="KW-0802">TPR repeat</keyword>
<reference evidence="5" key="1">
    <citation type="journal article" date="2019" name="Int. J. Syst. Evol. Microbiol.">
        <title>The Global Catalogue of Microorganisms (GCM) 10K type strain sequencing project: providing services to taxonomists for standard genome sequencing and annotation.</title>
        <authorList>
            <consortium name="The Broad Institute Genomics Platform"/>
            <consortium name="The Broad Institute Genome Sequencing Center for Infectious Disease"/>
            <person name="Wu L."/>
            <person name="Ma J."/>
        </authorList>
    </citation>
    <scope>NUCLEOTIDE SEQUENCE [LARGE SCALE GENOMIC DNA]</scope>
    <source>
        <strain evidence="5">CCM 8725</strain>
    </source>
</reference>
<evidence type="ECO:0000256" key="1">
    <source>
        <dbReference type="ARBA" id="ARBA00022737"/>
    </source>
</evidence>
<evidence type="ECO:0000313" key="4">
    <source>
        <dbReference type="EMBL" id="MFD2412625.1"/>
    </source>
</evidence>
<dbReference type="InterPro" id="IPR051685">
    <property type="entry name" value="Ycf3/AcsC/BcsC/TPR_MFPF"/>
</dbReference>
<name>A0ABW5FDN9_9BACL</name>
<feature type="repeat" description="TPR" evidence="3">
    <location>
        <begin position="189"/>
        <end position="222"/>
    </location>
</feature>
<organism evidence="4 5">
    <name type="scientific">Paenibacillus rhizoplanae</name>
    <dbReference type="NCBI Taxonomy" id="1917181"/>
    <lineage>
        <taxon>Bacteria</taxon>
        <taxon>Bacillati</taxon>
        <taxon>Bacillota</taxon>
        <taxon>Bacilli</taxon>
        <taxon>Bacillales</taxon>
        <taxon>Paenibacillaceae</taxon>
        <taxon>Paenibacillus</taxon>
    </lineage>
</organism>
<dbReference type="PROSITE" id="PS50005">
    <property type="entry name" value="TPR"/>
    <property type="match status" value="3"/>
</dbReference>
<feature type="repeat" description="TPR" evidence="3">
    <location>
        <begin position="22"/>
        <end position="55"/>
    </location>
</feature>
<dbReference type="InterPro" id="IPR019734">
    <property type="entry name" value="TPR_rpt"/>
</dbReference>
<dbReference type="Gene3D" id="1.25.40.10">
    <property type="entry name" value="Tetratricopeptide repeat domain"/>
    <property type="match status" value="1"/>
</dbReference>
<dbReference type="EMBL" id="JBHUKY010000041">
    <property type="protein sequence ID" value="MFD2412625.1"/>
    <property type="molecule type" value="Genomic_DNA"/>
</dbReference>
<dbReference type="RefSeq" id="WP_209994472.1">
    <property type="nucleotide sequence ID" value="NZ_JBHSVQ010000001.1"/>
</dbReference>
<dbReference type="Proteomes" id="UP001597448">
    <property type="component" value="Unassembled WGS sequence"/>
</dbReference>
<dbReference type="PANTHER" id="PTHR44943">
    <property type="entry name" value="CELLULOSE SYNTHASE OPERON PROTEIN C"/>
    <property type="match status" value="1"/>
</dbReference>
<sequence>MIERTSENVAENSNIIPVTLDANFFFERAVRSLDRFQYDKALKNFRKAVEYEPDNPVNHCNMAGILSEMGNYTASNEILIHVLEKIDPAMTECHFYMANNFANMESFEEAERSLVTYLEEDASGEFMAESEELMELLQYELNRPAPLVRIRSREGVVEHDRARSLLEEGKFPQAVELLEEITANTPDFLAAHNNLALAHFYMGRFAKAKACLNEVLRQDPGNLHALCNMAIFLQYAGDKEQLERLLGMLEATVPFHQEHVFKMATTMGILGRHTAAYSHFRRLLKDEEVAGDAGLYHYCAAAASNSGLYSEALRCWRQAAKLDPDSAVPAFFLSQLQQARTEGRPMPAVSYNYQLPFQEQLKQWKGNTGRFTEEVRNNPLLRASFFWALRYGDSATKLQVTEALRWIEDEDMSEVLREVLEQEPLQEDRLQEAALFSLQRLIGENLNEAVSSLGEEQEPAAAPASKGTLPEWREDWQRIMDHAAAMMDRRYDAVQKKDAEHIWKQFIGSLYPDVPLFRNDGGWCAALEYLTARLHGQPVTFREAAQRYGVSVSMVSRYARRIDSECDIRAMLPGTGGLSPSTTRI</sequence>
<dbReference type="SMART" id="SM00028">
    <property type="entry name" value="TPR"/>
    <property type="match status" value="4"/>
</dbReference>
<dbReference type="Pfam" id="PF14559">
    <property type="entry name" value="TPR_19"/>
    <property type="match status" value="1"/>
</dbReference>
<evidence type="ECO:0000256" key="3">
    <source>
        <dbReference type="PROSITE-ProRule" id="PRU00339"/>
    </source>
</evidence>
<dbReference type="SUPFAM" id="SSF48452">
    <property type="entry name" value="TPR-like"/>
    <property type="match status" value="2"/>
</dbReference>
<feature type="repeat" description="TPR" evidence="3">
    <location>
        <begin position="293"/>
        <end position="326"/>
    </location>
</feature>
<dbReference type="InterPro" id="IPR011990">
    <property type="entry name" value="TPR-like_helical_dom_sf"/>
</dbReference>
<keyword evidence="5" id="KW-1185">Reference proteome</keyword>
<keyword evidence="1" id="KW-0677">Repeat</keyword>